<evidence type="ECO:0000313" key="3">
    <source>
        <dbReference type="Proteomes" id="UP001595839"/>
    </source>
</evidence>
<gene>
    <name evidence="2" type="ORF">ACFPIH_52235</name>
</gene>
<sequence>MRNYTLTGGRTRPRYPLSLETELEPGSGRPGPGLPEECRQILALCQQRRRSVTELAGTIRRPVATVRVLLSDLLDTGALVVPVTTGYTEPADKSPLGPRPTRQLLEALSVGLAKLSDQTPYPKAG</sequence>
<dbReference type="PANTHER" id="PTHR36221:SF1">
    <property type="entry name" value="DUF742 DOMAIN-CONTAINING PROTEIN"/>
    <property type="match status" value="1"/>
</dbReference>
<dbReference type="EMBL" id="JBHSFK010000063">
    <property type="protein sequence ID" value="MFC4507881.1"/>
    <property type="molecule type" value="Genomic_DNA"/>
</dbReference>
<dbReference type="PANTHER" id="PTHR36221">
    <property type="entry name" value="DUF742 DOMAIN-CONTAINING PROTEIN"/>
    <property type="match status" value="1"/>
</dbReference>
<dbReference type="InterPro" id="IPR007995">
    <property type="entry name" value="DUF742"/>
</dbReference>
<reference evidence="3" key="1">
    <citation type="journal article" date="2019" name="Int. J. Syst. Evol. Microbiol.">
        <title>The Global Catalogue of Microorganisms (GCM) 10K type strain sequencing project: providing services to taxonomists for standard genome sequencing and annotation.</title>
        <authorList>
            <consortium name="The Broad Institute Genomics Platform"/>
            <consortium name="The Broad Institute Genome Sequencing Center for Infectious Disease"/>
            <person name="Wu L."/>
            <person name="Ma J."/>
        </authorList>
    </citation>
    <scope>NUCLEOTIDE SEQUENCE [LARGE SCALE GENOMIC DNA]</scope>
    <source>
        <strain evidence="3">CGMCC 4.7177</strain>
    </source>
</reference>
<evidence type="ECO:0000256" key="1">
    <source>
        <dbReference type="SAM" id="MobiDB-lite"/>
    </source>
</evidence>
<dbReference type="Proteomes" id="UP001595839">
    <property type="component" value="Unassembled WGS sequence"/>
</dbReference>
<evidence type="ECO:0000313" key="2">
    <source>
        <dbReference type="EMBL" id="MFC4507881.1"/>
    </source>
</evidence>
<name>A0ABV9BD73_9ACTN</name>
<proteinExistence type="predicted"/>
<accession>A0ABV9BD73</accession>
<feature type="region of interest" description="Disordered" evidence="1">
    <location>
        <begin position="1"/>
        <end position="35"/>
    </location>
</feature>
<dbReference type="Pfam" id="PF05331">
    <property type="entry name" value="DUF742"/>
    <property type="match status" value="1"/>
</dbReference>
<protein>
    <submittedName>
        <fullName evidence="2">DUF742 domain-containing protein</fullName>
    </submittedName>
</protein>
<keyword evidence="3" id="KW-1185">Reference proteome</keyword>
<comment type="caution">
    <text evidence="2">The sequence shown here is derived from an EMBL/GenBank/DDBJ whole genome shotgun (WGS) entry which is preliminary data.</text>
</comment>
<organism evidence="2 3">
    <name type="scientific">Streptomyces vulcanius</name>
    <dbReference type="NCBI Taxonomy" id="1441876"/>
    <lineage>
        <taxon>Bacteria</taxon>
        <taxon>Bacillati</taxon>
        <taxon>Actinomycetota</taxon>
        <taxon>Actinomycetes</taxon>
        <taxon>Kitasatosporales</taxon>
        <taxon>Streptomycetaceae</taxon>
        <taxon>Streptomyces</taxon>
    </lineage>
</organism>